<dbReference type="OrthoDB" id="10559823at2759"/>
<evidence type="ECO:0000313" key="2">
    <source>
        <dbReference type="EMBL" id="VDK38609.1"/>
    </source>
</evidence>
<reference evidence="2 3" key="1">
    <citation type="submission" date="2018-11" db="EMBL/GenBank/DDBJ databases">
        <authorList>
            <consortium name="Pathogen Informatics"/>
        </authorList>
    </citation>
    <scope>NUCLEOTIDE SEQUENCE [LARGE SCALE GENOMIC DNA]</scope>
</reference>
<organism evidence="2 3">
    <name type="scientific">Dibothriocephalus latus</name>
    <name type="common">Fish tapeworm</name>
    <name type="synonym">Diphyllobothrium latum</name>
    <dbReference type="NCBI Taxonomy" id="60516"/>
    <lineage>
        <taxon>Eukaryota</taxon>
        <taxon>Metazoa</taxon>
        <taxon>Spiralia</taxon>
        <taxon>Lophotrochozoa</taxon>
        <taxon>Platyhelminthes</taxon>
        <taxon>Cestoda</taxon>
        <taxon>Eucestoda</taxon>
        <taxon>Diphyllobothriidea</taxon>
        <taxon>Diphyllobothriidae</taxon>
        <taxon>Dibothriocephalus</taxon>
    </lineage>
</organism>
<feature type="compositionally biased region" description="Basic and acidic residues" evidence="1">
    <location>
        <begin position="58"/>
        <end position="68"/>
    </location>
</feature>
<feature type="region of interest" description="Disordered" evidence="1">
    <location>
        <begin position="1"/>
        <end position="31"/>
    </location>
</feature>
<proteinExistence type="predicted"/>
<accession>A0A3P6PRM0</accession>
<evidence type="ECO:0000313" key="3">
    <source>
        <dbReference type="Proteomes" id="UP000281553"/>
    </source>
</evidence>
<name>A0A3P6PRM0_DIBLA</name>
<dbReference type="AlphaFoldDB" id="A0A3P6PRM0"/>
<dbReference type="Proteomes" id="UP000281553">
    <property type="component" value="Unassembled WGS sequence"/>
</dbReference>
<keyword evidence="3" id="KW-1185">Reference proteome</keyword>
<dbReference type="EMBL" id="UYRU01005286">
    <property type="protein sequence ID" value="VDK38609.1"/>
    <property type="molecule type" value="Genomic_DNA"/>
</dbReference>
<protein>
    <submittedName>
        <fullName evidence="2">Uncharacterized protein</fullName>
    </submittedName>
</protein>
<evidence type="ECO:0000256" key="1">
    <source>
        <dbReference type="SAM" id="MobiDB-lite"/>
    </source>
</evidence>
<gene>
    <name evidence="2" type="ORF">DILT_LOCUS964</name>
</gene>
<feature type="region of interest" description="Disordered" evidence="1">
    <location>
        <begin position="46"/>
        <end position="68"/>
    </location>
</feature>
<sequence>MAWFEQGCQSLGPAVPELPTDQGPPGTFPSPNARFSHVHLDVVGPGGRRKFSVSVSPDGDRSDRDITC</sequence>